<evidence type="ECO:0000313" key="1">
    <source>
        <dbReference type="EMBL" id="MCY4743373.1"/>
    </source>
</evidence>
<reference evidence="1" key="1">
    <citation type="submission" date="2022-08" db="EMBL/GenBank/DDBJ databases">
        <title>Genome sequencing of Pelomonas sp. UHG3.</title>
        <authorList>
            <person name="So Y."/>
        </authorList>
    </citation>
    <scope>NUCLEOTIDE SEQUENCE</scope>
    <source>
        <strain evidence="1">UHG3</strain>
    </source>
</reference>
<proteinExistence type="predicted"/>
<organism evidence="1 2">
    <name type="scientific">Roseateles hydrophilus</name>
    <dbReference type="NCBI Taxonomy" id="2975054"/>
    <lineage>
        <taxon>Bacteria</taxon>
        <taxon>Pseudomonadati</taxon>
        <taxon>Pseudomonadota</taxon>
        <taxon>Betaproteobacteria</taxon>
        <taxon>Burkholderiales</taxon>
        <taxon>Sphaerotilaceae</taxon>
        <taxon>Roseateles</taxon>
    </lineage>
</organism>
<dbReference type="Proteomes" id="UP001076464">
    <property type="component" value="Unassembled WGS sequence"/>
</dbReference>
<comment type="caution">
    <text evidence="1">The sequence shown here is derived from an EMBL/GenBank/DDBJ whole genome shotgun (WGS) entry which is preliminary data.</text>
</comment>
<accession>A0ACC6C4R2</accession>
<dbReference type="EMBL" id="JAPPUY010000001">
    <property type="protein sequence ID" value="MCY4743373.1"/>
    <property type="molecule type" value="Genomic_DNA"/>
</dbReference>
<gene>
    <name evidence="1" type="ORF">NYO99_00125</name>
</gene>
<sequence length="107" mass="11702">MSDRTPLVAQAREALREIVDPELGVNLVDLGLIEALQERPEGLYVRMTLTSAACPMAEMLLGEVEEALEALLPPPQQLELELVFAPPWTPARLSAAAREQLGWEQGA</sequence>
<evidence type="ECO:0000313" key="2">
    <source>
        <dbReference type="Proteomes" id="UP001076464"/>
    </source>
</evidence>
<protein>
    <submittedName>
        <fullName evidence="1">Metal-sulfur cluster assembly factor</fullName>
    </submittedName>
</protein>
<name>A0ACC6C4R2_9BURK</name>
<keyword evidence="2" id="KW-1185">Reference proteome</keyword>